<dbReference type="RefSeq" id="WP_012714565.1">
    <property type="nucleotide sequence ID" value="NC_012589.1"/>
</dbReference>
<keyword evidence="2" id="KW-0812">Transmembrane</keyword>
<dbReference type="GeneID" id="7796867"/>
<dbReference type="EMBL" id="CP001399">
    <property type="protein sequence ID" value="ACP36702.1"/>
    <property type="molecule type" value="Genomic_DNA"/>
</dbReference>
<dbReference type="CDD" id="cd06061">
    <property type="entry name" value="PurM-like1"/>
    <property type="match status" value="1"/>
</dbReference>
<proteinExistence type="inferred from homology"/>
<dbReference type="Pfam" id="PF02769">
    <property type="entry name" value="AIRS_C"/>
    <property type="match status" value="1"/>
</dbReference>
<dbReference type="Gene3D" id="3.90.650.10">
    <property type="entry name" value="PurM-like C-terminal domain"/>
    <property type="match status" value="1"/>
</dbReference>
<keyword evidence="2" id="KW-1133">Transmembrane helix</keyword>
<comment type="similarity">
    <text evidence="1">Belongs to the HypE family.</text>
</comment>
<dbReference type="InterPro" id="IPR036921">
    <property type="entry name" value="PurM-like_N_sf"/>
</dbReference>
<accession>C3MMI5</accession>
<evidence type="ECO:0000313" key="5">
    <source>
        <dbReference type="EMBL" id="ACP36702.1"/>
    </source>
</evidence>
<dbReference type="EC" id="2.7.4.16" evidence="5"/>
<dbReference type="PANTHER" id="PTHR30303:SF4">
    <property type="entry name" value="HYDROGENASE EXPRESSION_FORMATION PROTEIN HYPE"/>
    <property type="match status" value="1"/>
</dbReference>
<dbReference type="InterPro" id="IPR016188">
    <property type="entry name" value="PurM-like_N"/>
</dbReference>
<gene>
    <name evidence="5" type="ordered locus">LS215_2768</name>
</gene>
<feature type="domain" description="PurM-like C-terminal" evidence="4">
    <location>
        <begin position="218"/>
        <end position="368"/>
    </location>
</feature>
<dbReference type="Pfam" id="PF00586">
    <property type="entry name" value="AIRS"/>
    <property type="match status" value="1"/>
</dbReference>
<evidence type="ECO:0000259" key="3">
    <source>
        <dbReference type="Pfam" id="PF00586"/>
    </source>
</evidence>
<organism evidence="5 6">
    <name type="scientific">Saccharolobus islandicus (strain L.S.2.15 / Lassen #1)</name>
    <name type="common">Sulfolobus islandicus</name>
    <dbReference type="NCBI Taxonomy" id="429572"/>
    <lineage>
        <taxon>Archaea</taxon>
        <taxon>Thermoproteota</taxon>
        <taxon>Thermoprotei</taxon>
        <taxon>Sulfolobales</taxon>
        <taxon>Sulfolobaceae</taxon>
        <taxon>Saccharolobus</taxon>
    </lineage>
</organism>
<dbReference type="GO" id="GO:0009030">
    <property type="term" value="F:thiamine-phosphate kinase activity"/>
    <property type="evidence" value="ECO:0007669"/>
    <property type="project" value="UniProtKB-EC"/>
</dbReference>
<keyword evidence="2" id="KW-0472">Membrane</keyword>
<dbReference type="OrthoDB" id="31494at2157"/>
<evidence type="ECO:0000256" key="2">
    <source>
        <dbReference type="SAM" id="Phobius"/>
    </source>
</evidence>
<dbReference type="SUPFAM" id="SSF56042">
    <property type="entry name" value="PurM C-terminal domain-like"/>
    <property type="match status" value="1"/>
</dbReference>
<dbReference type="Gene3D" id="3.30.1330.10">
    <property type="entry name" value="PurM-like, N-terminal domain"/>
    <property type="match status" value="1"/>
</dbReference>
<evidence type="ECO:0000259" key="4">
    <source>
        <dbReference type="Pfam" id="PF02769"/>
    </source>
</evidence>
<dbReference type="InterPro" id="IPR036676">
    <property type="entry name" value="PurM-like_C_sf"/>
</dbReference>
<reference evidence="5 6" key="1">
    <citation type="journal article" date="2009" name="Proc. Natl. Acad. Sci. U.S.A.">
        <title>Biogeography of the Sulfolobus islandicus pan-genome.</title>
        <authorList>
            <person name="Reno M.L."/>
            <person name="Held N.L."/>
            <person name="Fields C.J."/>
            <person name="Burke P.V."/>
            <person name="Whitaker R.J."/>
        </authorList>
    </citation>
    <scope>NUCLEOTIDE SEQUENCE [LARGE SCALE GENOMIC DNA]</scope>
    <source>
        <strain evidence="6">L.S.2.15 / Lassen #1</strain>
    </source>
</reference>
<feature type="domain" description="PurM-like N-terminal" evidence="3">
    <location>
        <begin position="96"/>
        <end position="204"/>
    </location>
</feature>
<evidence type="ECO:0000256" key="1">
    <source>
        <dbReference type="ARBA" id="ARBA00006243"/>
    </source>
</evidence>
<feature type="transmembrane region" description="Helical" evidence="2">
    <location>
        <begin position="20"/>
        <end position="41"/>
    </location>
</feature>
<dbReference type="Proteomes" id="UP000001747">
    <property type="component" value="Chromosome"/>
</dbReference>
<dbReference type="HOGENOM" id="CLU_041631_0_0_2"/>
<dbReference type="KEGG" id="sis:LS215_2768"/>
<protein>
    <submittedName>
        <fullName evidence="5">AIR synthase related protein domain protein</fullName>
        <ecNumber evidence="5">2.7.4.16</ecNumber>
    </submittedName>
</protein>
<dbReference type="AlphaFoldDB" id="C3MMI5"/>
<dbReference type="GO" id="GO:0051604">
    <property type="term" value="P:protein maturation"/>
    <property type="evidence" value="ECO:0007669"/>
    <property type="project" value="TreeGrafter"/>
</dbReference>
<dbReference type="InterPro" id="IPR010918">
    <property type="entry name" value="PurM-like_C_dom"/>
</dbReference>
<dbReference type="InterPro" id="IPR011854">
    <property type="entry name" value="HypE"/>
</dbReference>
<dbReference type="SUPFAM" id="SSF55326">
    <property type="entry name" value="PurM N-terminal domain-like"/>
    <property type="match status" value="1"/>
</dbReference>
<evidence type="ECO:0000313" key="6">
    <source>
        <dbReference type="Proteomes" id="UP000001747"/>
    </source>
</evidence>
<name>C3MMI5_SACI2</name>
<sequence length="402" mass="45061">MINLTSVNLVTRCKVSIIEVLYTFLRILLYLLAFLNFHSIATYGNDLIYLTFLKLHSFSHLMHLGKINEDLFNKVIYPHLGEKRTEVLVGPQHGVDTAAIDLQDGRVLVVKTDPVFIVPQFGFKKAAWFAVHILASDVMTSGIPPQYAVIDLNLPPKIKDDEFEEMWIGIHEALKEIEVMVVGGHTGVYEGTDYPMVGGFTMFGIGEKEKLGMPSKVRVGDSVIMTKGPAIEATGLLTNLYPEYFKQRLDKETFNEAYNMYWKMSCWKDGLIASRIGIHLMHDATEGGVFGALTEVARASGKGMNVYEDKLFINSAVREVTRLVNIDPWISISEGTMIIVTDKGKDVREALIKEGIEAEIIGEIVDQSGDIKLVKKDGSRVKIEHPLEDPFWRAFFDLASKT</sequence>
<keyword evidence="5" id="KW-0808">Transferase</keyword>
<dbReference type="PANTHER" id="PTHR30303">
    <property type="entry name" value="HYDROGENASE ISOENZYMES FORMATION PROTEIN HYPE"/>
    <property type="match status" value="1"/>
</dbReference>